<dbReference type="GeneID" id="29002353"/>
<keyword evidence="3" id="KW-1185">Reference proteome</keyword>
<reference evidence="3" key="1">
    <citation type="submission" date="2015-06" db="EMBL/GenBank/DDBJ databases">
        <title>Expansion of signal transduction pathways in fungi by whole-genome duplication.</title>
        <authorList>
            <consortium name="DOE Joint Genome Institute"/>
            <person name="Corrochano L.M."/>
            <person name="Kuo A."/>
            <person name="Marcet-Houben M."/>
            <person name="Polaino S."/>
            <person name="Salamov A."/>
            <person name="Villalobos J.M."/>
            <person name="Alvarez M.I."/>
            <person name="Avalos J."/>
            <person name="Benito E.P."/>
            <person name="Benoit I."/>
            <person name="Burger G."/>
            <person name="Camino L.P."/>
            <person name="Canovas D."/>
            <person name="Cerda-Olmedo E."/>
            <person name="Cheng J.-F."/>
            <person name="Dominguez A."/>
            <person name="Elias M."/>
            <person name="Eslava A.P."/>
            <person name="Glaser F."/>
            <person name="Grimwood J."/>
            <person name="Gutierrez G."/>
            <person name="Heitman J."/>
            <person name="Henrissat B."/>
            <person name="Iturriaga E.A."/>
            <person name="Lang B.F."/>
            <person name="Lavin J.L."/>
            <person name="Lee S."/>
            <person name="Li W."/>
            <person name="Lindquist E."/>
            <person name="Lopez-Garcia S."/>
            <person name="Luque E.M."/>
            <person name="Marcos A.T."/>
            <person name="Martin J."/>
            <person name="McCluskey K."/>
            <person name="Medina H.R."/>
            <person name="Miralles-Duran A."/>
            <person name="Miyazaki A."/>
            <person name="Munoz-Torres E."/>
            <person name="Oguiza J.A."/>
            <person name="Ohm R."/>
            <person name="Olmedo M."/>
            <person name="Orejas M."/>
            <person name="Ortiz-Castellanos L."/>
            <person name="Pisabarro A.G."/>
            <person name="Rodriguez-Romero J."/>
            <person name="Ruiz-Herrera J."/>
            <person name="Ruiz-Vazquez R."/>
            <person name="Sanz C."/>
            <person name="Schackwitz W."/>
            <person name="Schmutz J."/>
            <person name="Shahriari M."/>
            <person name="Shelest E."/>
            <person name="Silva-Franco F."/>
            <person name="Soanes D."/>
            <person name="Syed K."/>
            <person name="Tagua V.G."/>
            <person name="Talbot N.J."/>
            <person name="Thon M."/>
            <person name="De vries R.P."/>
            <person name="Wiebenga A."/>
            <person name="Yadav J.S."/>
            <person name="Braun E.L."/>
            <person name="Baker S."/>
            <person name="Garre V."/>
            <person name="Horwitz B."/>
            <person name="Torres-Martinez S."/>
            <person name="Idnurm A."/>
            <person name="Herrera-Estrella A."/>
            <person name="Gabaldon T."/>
            <person name="Grigoriev I.V."/>
        </authorList>
    </citation>
    <scope>NUCLEOTIDE SEQUENCE [LARGE SCALE GENOMIC DNA]</scope>
    <source>
        <strain evidence="3">NRRL 1555(-)</strain>
    </source>
</reference>
<organism evidence="2 3">
    <name type="scientific">Phycomyces blakesleeanus (strain ATCC 8743b / DSM 1359 / FGSC 10004 / NBRC 33097 / NRRL 1555)</name>
    <dbReference type="NCBI Taxonomy" id="763407"/>
    <lineage>
        <taxon>Eukaryota</taxon>
        <taxon>Fungi</taxon>
        <taxon>Fungi incertae sedis</taxon>
        <taxon>Mucoromycota</taxon>
        <taxon>Mucoromycotina</taxon>
        <taxon>Mucoromycetes</taxon>
        <taxon>Mucorales</taxon>
        <taxon>Phycomycetaceae</taxon>
        <taxon>Phycomyces</taxon>
    </lineage>
</organism>
<dbReference type="RefSeq" id="XP_018290600.1">
    <property type="nucleotide sequence ID" value="XM_018441447.1"/>
</dbReference>
<evidence type="ECO:0000313" key="3">
    <source>
        <dbReference type="Proteomes" id="UP000077315"/>
    </source>
</evidence>
<dbReference type="VEuPathDB" id="FungiDB:PHYBLDRAFT_65397"/>
<dbReference type="Proteomes" id="UP000077315">
    <property type="component" value="Unassembled WGS sequence"/>
</dbReference>
<name>A0A163DNK4_PHYB8</name>
<sequence>MTYLKQKEAKRKRNLTNIFAHSAKCTATHRNTKSMHMRRHASKELNCLFFFCVCFPPATASTSASVFDDDIDVDTVDDYYFEDSLNNVPDDDLSIAAYPQDPPFSENDEHSSSSDFDDENEDFYEEMTDMFYALDETSAGFDTTANNIAPFDGLAGIEEIVSNLDGSENTADNDYQKVTRTNMRIGISGIFLVNTVNGTNSFFGMITRVDRDNYTIQKYGIETFDLAISSRYFCSYRSPLFYQFLITLDNNLFMKSIEETEFFKENIQLTQPFYMHSKFHPTGYAERRLLNVHKFGSLCLHLTIANERSVFEIWRNNYHKQIKSLWVWRRRLVLLKILLSNGALQQCCSLEDQVHKYLKLDSKLSNVGLVGLAFDFLKHLPNIKV</sequence>
<feature type="region of interest" description="Disordered" evidence="1">
    <location>
        <begin position="91"/>
        <end position="119"/>
    </location>
</feature>
<gene>
    <name evidence="2" type="ORF">PHYBLDRAFT_65397</name>
</gene>
<dbReference type="InParanoid" id="A0A163DNK4"/>
<protein>
    <submittedName>
        <fullName evidence="2">Uncharacterized protein</fullName>
    </submittedName>
</protein>
<evidence type="ECO:0000256" key="1">
    <source>
        <dbReference type="SAM" id="MobiDB-lite"/>
    </source>
</evidence>
<accession>A0A163DNK4</accession>
<dbReference type="EMBL" id="KV440983">
    <property type="protein sequence ID" value="OAD72560.1"/>
    <property type="molecule type" value="Genomic_DNA"/>
</dbReference>
<dbReference type="AlphaFoldDB" id="A0A163DNK4"/>
<proteinExistence type="predicted"/>
<evidence type="ECO:0000313" key="2">
    <source>
        <dbReference type="EMBL" id="OAD72560.1"/>
    </source>
</evidence>